<evidence type="ECO:0000256" key="9">
    <source>
        <dbReference type="PIRSR" id="PIRSR600183-50"/>
    </source>
</evidence>
<evidence type="ECO:0000256" key="2">
    <source>
        <dbReference type="ARBA" id="ARBA00008872"/>
    </source>
</evidence>
<dbReference type="InterPro" id="IPR022644">
    <property type="entry name" value="De-COase2_N"/>
</dbReference>
<dbReference type="PANTHER" id="PTHR11482:SF6">
    <property type="entry name" value="ORNITHINE DECARBOXYLASE 1-RELATED"/>
    <property type="match status" value="1"/>
</dbReference>
<dbReference type="InterPro" id="IPR022653">
    <property type="entry name" value="De-COase2_pyr-phos_BS"/>
</dbReference>
<dbReference type="InterPro" id="IPR029066">
    <property type="entry name" value="PLP-binding_barrel"/>
</dbReference>
<organism evidence="14">
    <name type="scientific">Selaginella moellendorffii</name>
    <name type="common">Spikemoss</name>
    <dbReference type="NCBI Taxonomy" id="88036"/>
    <lineage>
        <taxon>Eukaryota</taxon>
        <taxon>Viridiplantae</taxon>
        <taxon>Streptophyta</taxon>
        <taxon>Embryophyta</taxon>
        <taxon>Tracheophyta</taxon>
        <taxon>Lycopodiopsida</taxon>
        <taxon>Selaginellales</taxon>
        <taxon>Selaginellaceae</taxon>
        <taxon>Selaginella</taxon>
    </lineage>
</organism>
<feature type="modified residue" description="N6-(pyridoxal phosphate)lysine" evidence="9">
    <location>
        <position position="47"/>
    </location>
</feature>
<dbReference type="Gene3D" id="3.20.20.10">
    <property type="entry name" value="Alanine racemase"/>
    <property type="match status" value="1"/>
</dbReference>
<evidence type="ECO:0000256" key="5">
    <source>
        <dbReference type="ARBA" id="ARBA00034115"/>
    </source>
</evidence>
<dbReference type="PANTHER" id="PTHR11482">
    <property type="entry name" value="ARGININE/DIAMINOPIMELATE/ORNITHINE DECARBOXYLASE"/>
    <property type="match status" value="1"/>
</dbReference>
<comment type="subunit">
    <text evidence="7">Homodimer. Only the dimer is catalytically active, as the active sites are constructed of residues from both monomers.</text>
</comment>
<dbReference type="eggNOG" id="KOG0622">
    <property type="taxonomic scope" value="Eukaryota"/>
</dbReference>
<dbReference type="InterPro" id="IPR002433">
    <property type="entry name" value="Orn_de-COase"/>
</dbReference>
<protein>
    <recommendedName>
        <fullName evidence="6">ornithine decarboxylase</fullName>
        <ecNumber evidence="6">4.1.1.17</ecNumber>
    </recommendedName>
</protein>
<dbReference type="PRINTS" id="PR01182">
    <property type="entry name" value="ORNDCRBXLASE"/>
</dbReference>
<evidence type="ECO:0000256" key="7">
    <source>
        <dbReference type="ARBA" id="ARBA00046672"/>
    </source>
</evidence>
<comment type="pathway">
    <text evidence="5">Amine and polyamine biosynthesis; putrescine biosynthesis via L-ornithine pathway; putrescine from L-ornithine: step 1/1.</text>
</comment>
<dbReference type="PRINTS" id="PR01179">
    <property type="entry name" value="ODADCRBXLASE"/>
</dbReference>
<dbReference type="OMA" id="FNGLYEM"/>
<dbReference type="AlphaFoldDB" id="D8S1M4"/>
<comment type="cofactor">
    <cofactor evidence="1 9">
        <name>pyridoxal 5'-phosphate</name>
        <dbReference type="ChEBI" id="CHEBI:597326"/>
    </cofactor>
</comment>
<keyword evidence="4" id="KW-0456">Lyase</keyword>
<dbReference type="InParanoid" id="D8S1M4"/>
<dbReference type="GO" id="GO:0004586">
    <property type="term" value="F:ornithine decarboxylase activity"/>
    <property type="evidence" value="ECO:0000318"/>
    <property type="project" value="GO_Central"/>
</dbReference>
<dbReference type="SUPFAM" id="SSF50621">
    <property type="entry name" value="Alanine racemase C-terminal domain-like"/>
    <property type="match status" value="1"/>
</dbReference>
<dbReference type="FunFam" id="3.20.20.10:FF:000005">
    <property type="entry name" value="Ornithine decarboxylase"/>
    <property type="match status" value="1"/>
</dbReference>
<dbReference type="Gene3D" id="2.40.37.10">
    <property type="entry name" value="Lyase, Ornithine Decarboxylase, Chain A, domain 1"/>
    <property type="match status" value="1"/>
</dbReference>
<evidence type="ECO:0000313" key="13">
    <source>
        <dbReference type="EMBL" id="EFJ21729.1"/>
    </source>
</evidence>
<name>D8S1M4_SELML</name>
<dbReference type="GO" id="GO:0033387">
    <property type="term" value="P:putrescine biosynthetic process from arginine, via ornithine"/>
    <property type="evidence" value="ECO:0000318"/>
    <property type="project" value="GO_Central"/>
</dbReference>
<feature type="active site" description="Proton donor" evidence="9">
    <location>
        <position position="333"/>
    </location>
</feature>
<sequence length="390" mass="42617">MDSFIRKKIQSTGREDAFYVLDLATVTRLWKIWKSAMPRVHPFYAVKCNPDPQLLSMLAALGAGFDVASKAELEAVTQLGVAPRNIIFANPCKLPSHITEAAKAGVVYTTFDSEGELYKLKKYHPQAEVLLRFRADDTGARCPLGVKYGAEWDECYHLLEVAKTLGIKVAGVAFHVGSGASDVNAFAEGIKAARKLFDMAESLGLPRMTMLDIGGGFVSDGGAGVKFAAAAYEIGNALEEHFPRETMADVRIIGEPGRFFAEEAFSLAVLVFGCRVRRREEGNKTVVEYWINDGIYGSMNCLLYDHATLSDEEDDAPLLDVELHPSIIFGPTCDGLDTVLSDVWLPRLQCGDWLVFPRMGAYTKSAGSSFNGFAVPDATFYVHCGAAPEM</sequence>
<dbReference type="SUPFAM" id="SSF51419">
    <property type="entry name" value="PLP-binding barrel"/>
    <property type="match status" value="1"/>
</dbReference>
<dbReference type="EC" id="4.1.1.17" evidence="6"/>
<dbReference type="UniPathway" id="UPA00535">
    <property type="reaction ID" value="UER00288"/>
</dbReference>
<gene>
    <name evidence="13" type="ORF">SELMODRAFT_232921</name>
</gene>
<dbReference type="GO" id="GO:0005737">
    <property type="term" value="C:cytoplasm"/>
    <property type="evidence" value="ECO:0000318"/>
    <property type="project" value="GO_Central"/>
</dbReference>
<reference evidence="13 14" key="1">
    <citation type="journal article" date="2011" name="Science">
        <title>The Selaginella genome identifies genetic changes associated with the evolution of vascular plants.</title>
        <authorList>
            <person name="Banks J.A."/>
            <person name="Nishiyama T."/>
            <person name="Hasebe M."/>
            <person name="Bowman J.L."/>
            <person name="Gribskov M."/>
            <person name="dePamphilis C."/>
            <person name="Albert V.A."/>
            <person name="Aono N."/>
            <person name="Aoyama T."/>
            <person name="Ambrose B.A."/>
            <person name="Ashton N.W."/>
            <person name="Axtell M.J."/>
            <person name="Barker E."/>
            <person name="Barker M.S."/>
            <person name="Bennetzen J.L."/>
            <person name="Bonawitz N.D."/>
            <person name="Chapple C."/>
            <person name="Cheng C."/>
            <person name="Correa L.G."/>
            <person name="Dacre M."/>
            <person name="DeBarry J."/>
            <person name="Dreyer I."/>
            <person name="Elias M."/>
            <person name="Engstrom E.M."/>
            <person name="Estelle M."/>
            <person name="Feng L."/>
            <person name="Finet C."/>
            <person name="Floyd S.K."/>
            <person name="Frommer W.B."/>
            <person name="Fujita T."/>
            <person name="Gramzow L."/>
            <person name="Gutensohn M."/>
            <person name="Harholt J."/>
            <person name="Hattori M."/>
            <person name="Heyl A."/>
            <person name="Hirai T."/>
            <person name="Hiwatashi Y."/>
            <person name="Ishikawa M."/>
            <person name="Iwata M."/>
            <person name="Karol K.G."/>
            <person name="Koehler B."/>
            <person name="Kolukisaoglu U."/>
            <person name="Kubo M."/>
            <person name="Kurata T."/>
            <person name="Lalonde S."/>
            <person name="Li K."/>
            <person name="Li Y."/>
            <person name="Litt A."/>
            <person name="Lyons E."/>
            <person name="Manning G."/>
            <person name="Maruyama T."/>
            <person name="Michael T.P."/>
            <person name="Mikami K."/>
            <person name="Miyazaki S."/>
            <person name="Morinaga S."/>
            <person name="Murata T."/>
            <person name="Mueller-Roeber B."/>
            <person name="Nelson D.R."/>
            <person name="Obara M."/>
            <person name="Oguri Y."/>
            <person name="Olmstead R.G."/>
            <person name="Onodera N."/>
            <person name="Petersen B.L."/>
            <person name="Pils B."/>
            <person name="Prigge M."/>
            <person name="Rensing S.A."/>
            <person name="Riano-Pachon D.M."/>
            <person name="Roberts A.W."/>
            <person name="Sato Y."/>
            <person name="Scheller H.V."/>
            <person name="Schulz B."/>
            <person name="Schulz C."/>
            <person name="Shakirov E.V."/>
            <person name="Shibagaki N."/>
            <person name="Shinohara N."/>
            <person name="Shippen D.E."/>
            <person name="Soerensen I."/>
            <person name="Sotooka R."/>
            <person name="Sugimoto N."/>
            <person name="Sugita M."/>
            <person name="Sumikawa N."/>
            <person name="Tanurdzic M."/>
            <person name="Theissen G."/>
            <person name="Ulvskov P."/>
            <person name="Wakazuki S."/>
            <person name="Weng J.K."/>
            <person name="Willats W.W."/>
            <person name="Wipf D."/>
            <person name="Wolf P.G."/>
            <person name="Yang L."/>
            <person name="Zimmer A.D."/>
            <person name="Zhu Q."/>
            <person name="Mitros T."/>
            <person name="Hellsten U."/>
            <person name="Loque D."/>
            <person name="Otillar R."/>
            <person name="Salamov A."/>
            <person name="Schmutz J."/>
            <person name="Shapiro H."/>
            <person name="Lindquist E."/>
            <person name="Lucas S."/>
            <person name="Rokhsar D."/>
            <person name="Grigoriev I.V."/>
        </authorList>
    </citation>
    <scope>NUCLEOTIDE SEQUENCE [LARGE SCALE GENOMIC DNA]</scope>
</reference>
<dbReference type="HOGENOM" id="CLU_026444_1_2_1"/>
<evidence type="ECO:0000256" key="1">
    <source>
        <dbReference type="ARBA" id="ARBA00001933"/>
    </source>
</evidence>
<dbReference type="Proteomes" id="UP000001514">
    <property type="component" value="Unassembled WGS sequence"/>
</dbReference>
<keyword evidence="14" id="KW-1185">Reference proteome</keyword>
<dbReference type="InterPro" id="IPR022643">
    <property type="entry name" value="De-COase2_C"/>
</dbReference>
<evidence type="ECO:0000256" key="10">
    <source>
        <dbReference type="RuleBase" id="RU003737"/>
    </source>
</evidence>
<keyword evidence="3 9" id="KW-0663">Pyridoxal phosphate</keyword>
<dbReference type="KEGG" id="smo:SELMODRAFT_232921"/>
<dbReference type="PROSITE" id="PS00878">
    <property type="entry name" value="ODR_DC_2_1"/>
    <property type="match status" value="1"/>
</dbReference>
<dbReference type="InterPro" id="IPR000183">
    <property type="entry name" value="Orn/DAP/Arg_de-COase"/>
</dbReference>
<evidence type="ECO:0000256" key="8">
    <source>
        <dbReference type="ARBA" id="ARBA00049127"/>
    </source>
</evidence>
<dbReference type="Gramene" id="EFJ21729">
    <property type="protein sequence ID" value="EFJ21729"/>
    <property type="gene ID" value="SELMODRAFT_232921"/>
</dbReference>
<feature type="domain" description="Orn/DAP/Arg decarboxylase 2 N-terminal" evidence="12">
    <location>
        <begin position="24"/>
        <end position="261"/>
    </location>
</feature>
<evidence type="ECO:0000256" key="4">
    <source>
        <dbReference type="ARBA" id="ARBA00023239"/>
    </source>
</evidence>
<comment type="similarity">
    <text evidence="2 10">Belongs to the Orn/Lys/Arg decarboxylase class-II family.</text>
</comment>
<evidence type="ECO:0000313" key="14">
    <source>
        <dbReference type="Proteomes" id="UP000001514"/>
    </source>
</evidence>
<evidence type="ECO:0000256" key="6">
    <source>
        <dbReference type="ARBA" id="ARBA00034138"/>
    </source>
</evidence>
<dbReference type="EMBL" id="GL377598">
    <property type="protein sequence ID" value="EFJ21729.1"/>
    <property type="molecule type" value="Genomic_DNA"/>
</dbReference>
<dbReference type="InterPro" id="IPR009006">
    <property type="entry name" value="Ala_racemase/Decarboxylase_C"/>
</dbReference>
<evidence type="ECO:0000259" key="12">
    <source>
        <dbReference type="Pfam" id="PF02784"/>
    </source>
</evidence>
<evidence type="ECO:0000259" key="11">
    <source>
        <dbReference type="Pfam" id="PF00278"/>
    </source>
</evidence>
<accession>D8S1M4</accession>
<dbReference type="Pfam" id="PF02784">
    <property type="entry name" value="Orn_Arg_deC_N"/>
    <property type="match status" value="1"/>
</dbReference>
<evidence type="ECO:0000256" key="3">
    <source>
        <dbReference type="ARBA" id="ARBA00022898"/>
    </source>
</evidence>
<proteinExistence type="inferred from homology"/>
<dbReference type="Pfam" id="PF00278">
    <property type="entry name" value="Orn_DAP_Arg_deC"/>
    <property type="match status" value="1"/>
</dbReference>
<comment type="catalytic activity">
    <reaction evidence="8">
        <text>L-ornithine + H(+) = putrescine + CO2</text>
        <dbReference type="Rhea" id="RHEA:22964"/>
        <dbReference type="ChEBI" id="CHEBI:15378"/>
        <dbReference type="ChEBI" id="CHEBI:16526"/>
        <dbReference type="ChEBI" id="CHEBI:46911"/>
        <dbReference type="ChEBI" id="CHEBI:326268"/>
        <dbReference type="EC" id="4.1.1.17"/>
    </reaction>
</comment>
<feature type="domain" description="Orn/DAP/Arg decarboxylase 2 C-terminal" evidence="11">
    <location>
        <begin position="19"/>
        <end position="360"/>
    </location>
</feature>
<dbReference type="STRING" id="88036.D8S1M4"/>
<dbReference type="CDD" id="cd00622">
    <property type="entry name" value="PLPDE_III_ODC"/>
    <property type="match status" value="1"/>
</dbReference>